<dbReference type="EMBL" id="CM000761">
    <property type="protein sequence ID" value="OQU88695.1"/>
    <property type="molecule type" value="Genomic_DNA"/>
</dbReference>
<protein>
    <submittedName>
        <fullName evidence="1">Uncharacterized protein</fullName>
    </submittedName>
</protein>
<evidence type="ECO:0000313" key="2">
    <source>
        <dbReference type="Proteomes" id="UP000000768"/>
    </source>
</evidence>
<sequence>MAGRAGVPPAVSGGGWVLLLSPRSPCPVRGEPEVVSAGAVCWVGGPRAMASRPVGVTTSPHRRPHYLAVGPTQDLLRRAS</sequence>
<reference evidence="1 2" key="1">
    <citation type="journal article" date="2009" name="Nature">
        <title>The Sorghum bicolor genome and the diversification of grasses.</title>
        <authorList>
            <person name="Paterson A.H."/>
            <person name="Bowers J.E."/>
            <person name="Bruggmann R."/>
            <person name="Dubchak I."/>
            <person name="Grimwood J."/>
            <person name="Gundlach H."/>
            <person name="Haberer G."/>
            <person name="Hellsten U."/>
            <person name="Mitros T."/>
            <person name="Poliakov A."/>
            <person name="Schmutz J."/>
            <person name="Spannagl M."/>
            <person name="Tang H."/>
            <person name="Wang X."/>
            <person name="Wicker T."/>
            <person name="Bharti A.K."/>
            <person name="Chapman J."/>
            <person name="Feltus F.A."/>
            <person name="Gowik U."/>
            <person name="Grigoriev I.V."/>
            <person name="Lyons E."/>
            <person name="Maher C.A."/>
            <person name="Martis M."/>
            <person name="Narechania A."/>
            <person name="Otillar R.P."/>
            <person name="Penning B.W."/>
            <person name="Salamov A.A."/>
            <person name="Wang Y."/>
            <person name="Zhang L."/>
            <person name="Carpita N.C."/>
            <person name="Freeling M."/>
            <person name="Gingle A.R."/>
            <person name="Hash C.T."/>
            <person name="Keller B."/>
            <person name="Klein P."/>
            <person name="Kresovich S."/>
            <person name="McCann M.C."/>
            <person name="Ming R."/>
            <person name="Peterson D.G."/>
            <person name="Mehboob-ur-Rahman"/>
            <person name="Ware D."/>
            <person name="Westhoff P."/>
            <person name="Mayer K.F."/>
            <person name="Messing J."/>
            <person name="Rokhsar D.S."/>
        </authorList>
    </citation>
    <scope>NUCLEOTIDE SEQUENCE [LARGE SCALE GENOMIC DNA]</scope>
    <source>
        <strain evidence="2">cv. BTx623</strain>
    </source>
</reference>
<keyword evidence="2" id="KW-1185">Reference proteome</keyword>
<gene>
    <name evidence="1" type="ORF">SORBI_3002G076350</name>
</gene>
<reference evidence="2" key="2">
    <citation type="journal article" date="2018" name="Plant J.">
        <title>The Sorghum bicolor reference genome: improved assembly, gene annotations, a transcriptome atlas, and signatures of genome organization.</title>
        <authorList>
            <person name="McCormick R.F."/>
            <person name="Truong S.K."/>
            <person name="Sreedasyam A."/>
            <person name="Jenkins J."/>
            <person name="Shu S."/>
            <person name="Sims D."/>
            <person name="Kennedy M."/>
            <person name="Amirebrahimi M."/>
            <person name="Weers B.D."/>
            <person name="McKinley B."/>
            <person name="Mattison A."/>
            <person name="Morishige D.T."/>
            <person name="Grimwood J."/>
            <person name="Schmutz J."/>
            <person name="Mullet J.E."/>
        </authorList>
    </citation>
    <scope>NUCLEOTIDE SEQUENCE [LARGE SCALE GENOMIC DNA]</scope>
    <source>
        <strain evidence="2">cv. BTx623</strain>
    </source>
</reference>
<dbReference type="Gramene" id="OQU88695">
    <property type="protein sequence ID" value="OQU88695"/>
    <property type="gene ID" value="SORBI_3002G076350"/>
</dbReference>
<name>A0A1W0W2W4_SORBI</name>
<dbReference type="AlphaFoldDB" id="A0A1W0W2W4"/>
<accession>A0A1W0W2W4</accession>
<evidence type="ECO:0000313" key="1">
    <source>
        <dbReference type="EMBL" id="OQU88695.1"/>
    </source>
</evidence>
<dbReference type="Proteomes" id="UP000000768">
    <property type="component" value="Chromosome 2"/>
</dbReference>
<organism evidence="1 2">
    <name type="scientific">Sorghum bicolor</name>
    <name type="common">Sorghum</name>
    <name type="synonym">Sorghum vulgare</name>
    <dbReference type="NCBI Taxonomy" id="4558"/>
    <lineage>
        <taxon>Eukaryota</taxon>
        <taxon>Viridiplantae</taxon>
        <taxon>Streptophyta</taxon>
        <taxon>Embryophyta</taxon>
        <taxon>Tracheophyta</taxon>
        <taxon>Spermatophyta</taxon>
        <taxon>Magnoliopsida</taxon>
        <taxon>Liliopsida</taxon>
        <taxon>Poales</taxon>
        <taxon>Poaceae</taxon>
        <taxon>PACMAD clade</taxon>
        <taxon>Panicoideae</taxon>
        <taxon>Andropogonodae</taxon>
        <taxon>Andropogoneae</taxon>
        <taxon>Sorghinae</taxon>
        <taxon>Sorghum</taxon>
    </lineage>
</organism>
<dbReference type="InParanoid" id="A0A1W0W2W4"/>
<proteinExistence type="predicted"/>